<organism evidence="8 9">
    <name type="scientific">Cuscuta australis</name>
    <dbReference type="NCBI Taxonomy" id="267555"/>
    <lineage>
        <taxon>Eukaryota</taxon>
        <taxon>Viridiplantae</taxon>
        <taxon>Streptophyta</taxon>
        <taxon>Embryophyta</taxon>
        <taxon>Tracheophyta</taxon>
        <taxon>Spermatophyta</taxon>
        <taxon>Magnoliopsida</taxon>
        <taxon>eudicotyledons</taxon>
        <taxon>Gunneridae</taxon>
        <taxon>Pentapetalae</taxon>
        <taxon>asterids</taxon>
        <taxon>lamiids</taxon>
        <taxon>Solanales</taxon>
        <taxon>Convolvulaceae</taxon>
        <taxon>Cuscuteae</taxon>
        <taxon>Cuscuta</taxon>
        <taxon>Cuscuta subgen. Grammica</taxon>
        <taxon>Cuscuta sect. Cleistogrammica</taxon>
    </lineage>
</organism>
<feature type="domain" description="FANCI solenoid 1" evidence="3">
    <location>
        <begin position="111"/>
        <end position="270"/>
    </location>
</feature>
<dbReference type="InterPro" id="IPR029310">
    <property type="entry name" value="FANCI_HD1"/>
</dbReference>
<keyword evidence="9" id="KW-1185">Reference proteome</keyword>
<dbReference type="PANTHER" id="PTHR21818">
    <property type="entry name" value="BC025462 PROTEIN"/>
    <property type="match status" value="1"/>
</dbReference>
<dbReference type="EMBL" id="NQVE01000194">
    <property type="protein sequence ID" value="RAL40626.1"/>
    <property type="molecule type" value="Genomic_DNA"/>
</dbReference>
<dbReference type="Pfam" id="PF14680">
    <property type="entry name" value="FANCI_HD2"/>
    <property type="match status" value="1"/>
</dbReference>
<feature type="compositionally biased region" description="Low complexity" evidence="2">
    <location>
        <begin position="1325"/>
        <end position="1340"/>
    </location>
</feature>
<name>A0A328D502_9ASTE</name>
<evidence type="ECO:0000313" key="8">
    <source>
        <dbReference type="EMBL" id="RAL40626.1"/>
    </source>
</evidence>
<feature type="region of interest" description="Disordered" evidence="2">
    <location>
        <begin position="1311"/>
        <end position="1376"/>
    </location>
</feature>
<keyword evidence="1" id="KW-0175">Coiled coil</keyword>
<dbReference type="GO" id="GO:0070182">
    <property type="term" value="F:DNA polymerase binding"/>
    <property type="evidence" value="ECO:0007669"/>
    <property type="project" value="TreeGrafter"/>
</dbReference>
<dbReference type="InterPro" id="IPR029314">
    <property type="entry name" value="FANCI_S4"/>
</dbReference>
<accession>A0A328D502</accession>
<evidence type="ECO:0000313" key="9">
    <source>
        <dbReference type="Proteomes" id="UP000249390"/>
    </source>
</evidence>
<comment type="caution">
    <text evidence="8">The sequence shown here is derived from an EMBL/GenBank/DDBJ whole genome shotgun (WGS) entry which is preliminary data.</text>
</comment>
<dbReference type="Pfam" id="PF14675">
    <property type="entry name" value="FANCI_S1"/>
    <property type="match status" value="1"/>
</dbReference>
<dbReference type="Pfam" id="PF14679">
    <property type="entry name" value="FANCI_HD1"/>
    <property type="match status" value="1"/>
</dbReference>
<dbReference type="InterPro" id="IPR029308">
    <property type="entry name" value="FANCI_S1"/>
</dbReference>
<protein>
    <recommendedName>
        <fullName evidence="10">Fanconi anemia group I protein</fullName>
    </recommendedName>
</protein>
<evidence type="ECO:0000256" key="1">
    <source>
        <dbReference type="SAM" id="Coils"/>
    </source>
</evidence>
<feature type="domain" description="FANCI solenoid 4" evidence="5">
    <location>
        <begin position="1087"/>
        <end position="1299"/>
    </location>
</feature>
<evidence type="ECO:0000259" key="3">
    <source>
        <dbReference type="Pfam" id="PF14675"/>
    </source>
</evidence>
<dbReference type="Pfam" id="PF14678">
    <property type="entry name" value="FANCI_S4"/>
    <property type="match status" value="1"/>
</dbReference>
<evidence type="ECO:0000256" key="2">
    <source>
        <dbReference type="SAM" id="MobiDB-lite"/>
    </source>
</evidence>
<feature type="coiled-coil region" evidence="1">
    <location>
        <begin position="1259"/>
        <end position="1286"/>
    </location>
</feature>
<dbReference type="PANTHER" id="PTHR21818:SF0">
    <property type="entry name" value="FANCONI ANEMIA GROUP I PROTEIN"/>
    <property type="match status" value="1"/>
</dbReference>
<dbReference type="Pfam" id="PF14676">
    <property type="entry name" value="FANCI_S2"/>
    <property type="match status" value="1"/>
</dbReference>
<gene>
    <name evidence="8" type="ORF">DM860_006696</name>
</gene>
<proteinExistence type="predicted"/>
<dbReference type="GO" id="GO:0006281">
    <property type="term" value="P:DNA repair"/>
    <property type="evidence" value="ECO:0007669"/>
    <property type="project" value="InterPro"/>
</dbReference>
<evidence type="ECO:0008006" key="10">
    <source>
        <dbReference type="Google" id="ProtNLM"/>
    </source>
</evidence>
<evidence type="ECO:0000259" key="7">
    <source>
        <dbReference type="Pfam" id="PF14680"/>
    </source>
</evidence>
<dbReference type="InterPro" id="IPR029315">
    <property type="entry name" value="FANCI_S2"/>
</dbReference>
<feature type="domain" description="FANCI helical" evidence="6">
    <location>
        <begin position="293"/>
        <end position="370"/>
    </location>
</feature>
<feature type="domain" description="FANCI solenoid 2" evidence="4">
    <location>
        <begin position="383"/>
        <end position="535"/>
    </location>
</feature>
<feature type="domain" description="FANCI helical" evidence="7">
    <location>
        <begin position="556"/>
        <end position="780"/>
    </location>
</feature>
<dbReference type="InterPro" id="IPR029312">
    <property type="entry name" value="FANCI_HD2"/>
</dbReference>
<evidence type="ECO:0000259" key="5">
    <source>
        <dbReference type="Pfam" id="PF14678"/>
    </source>
</evidence>
<sequence length="1376" mass="153824">MSEMASSDHQPPPLSSTDIIQLAHECRGRRQNNIHQPALPPFLLTPSSQATLLAYLNDLAASSPNPSTAVSEYVDSLLSLSKIEDSLTSLLPSLLISYTSLFTSQQIPHDSHSSSSLKLFSSHLDSMPAPDLVPVVDSIISYLPRISEKGDIQILNLLPKCVNLIRSLDGVKNQVEYTNSVLDKMLECSWCKVLCVKMVEIIKDFEFLDKTRRSEFLAKVFVGMRDVDVQEIPWLVNQLLVLASKGFGKREVIEGIVIFFGGEEMDKKDEPIMRQAEGNVLAQINFAVEEDPELEKEVLGLFRLGYSRAFNHFSVEVLLSIASVKRLNVSAIGVLKSTLIGAYKGECKWLADGLKEDYFQHARAIEQAVLRAVRESSFGREHVVPSIVQLGFVLLECVEKKSSKETKYDCVAGPEELGSAMLKSLFDFNDTTRTEVRMFLKYEAFDSTFPCEPRLELLGDLVHSHPNPLLEQASYLEKMLDYFLFLDPEISSSFIIVLWPLMKCSKDFQDNTILVLRKATFRRESSAHISAAAAIVELLLAEKRPEKNVSLSLQKISSQASCNQKTEVFRTAEADLFDKLSGSLERCLCQQPRVREIVYHGLLKLVLIDPLSAARVLDFLLPHFQRTLTKDSQLIEIIECIKIESGEFFIKEPFDCLLYCISWILQLFHQHVTDPSVLSDLPGFSLIQENEARTNPASQILSHRLLEIRDLIKTVRLSGILEDFVAEGTLASGHVLMLNLLFLGFIEVNLNSTFFELDKATDVKKVDLTKELSNLICLYECAEENTSKDMLKRAVKRRLTCSSGNFGSDKLYSNCTKLHERFPRLKTSSIHQLLLGALKKFERDFKDESAVHSNLFDLLPDNLPVLPVNLSFILKICMRQLDFISSLGKDDPLNTEQGNINSLGLPLLIVILSLKSTEKSQRKKDIKGREDIDCHRKNIHLALVCLKKLIALSECSLDCANLMNDLLSVARDEIASGNVSDTRWDNHSNIHDIVDPGRSKEIFIEKIIKPLLQEFLGLSNFLYFHEVEVICDIVMMITSTMVGEKKNLIGEWATGICQSTYIRNPEVAKRLVSLVISLTSAPNDLLVVQDMATQLLQVVGSEKAAPLDKSEAYTVINKSTSAAIANSILQFIKSIICDMDSVIGKLRACIAAQKEDPKVLALEFSLYARAEATALVLTPFLQMNLKGPQTEKFMRNAAKFFRCSAQILKFLIAPRVGKHILRSEYKKFEQATSSLFLALIDFTASKPGEQKVGLIELQNQLDVTERKELIQKVNELERESECNLELIAQLQEYSTGIILVIDALLRERKRSQGSGGEEGKGNVKNSSPEANSPEAAADDPGSPEVVGIDIQAKKRVKTDVAVEDDPDGPTEGRTPG</sequence>
<evidence type="ECO:0000259" key="4">
    <source>
        <dbReference type="Pfam" id="PF14676"/>
    </source>
</evidence>
<reference evidence="8 9" key="1">
    <citation type="submission" date="2018-06" db="EMBL/GenBank/DDBJ databases">
        <title>The Genome of Cuscuta australis (Dodder) Provides Insight into the Evolution of Plant Parasitism.</title>
        <authorList>
            <person name="Liu H."/>
        </authorList>
    </citation>
    <scope>NUCLEOTIDE SEQUENCE [LARGE SCALE GENOMIC DNA]</scope>
    <source>
        <strain evidence="9">cv. Yunnan</strain>
        <tissue evidence="8">Vines</tissue>
    </source>
</reference>
<dbReference type="Proteomes" id="UP000249390">
    <property type="component" value="Unassembled WGS sequence"/>
</dbReference>
<dbReference type="InterPro" id="IPR026171">
    <property type="entry name" value="FANCI"/>
</dbReference>
<evidence type="ECO:0000259" key="6">
    <source>
        <dbReference type="Pfam" id="PF14679"/>
    </source>
</evidence>